<gene>
    <name evidence="2" type="ORF">APZ42_004588</name>
</gene>
<accession>A0A164GYT5</accession>
<feature type="region of interest" description="Disordered" evidence="1">
    <location>
        <begin position="19"/>
        <end position="72"/>
    </location>
</feature>
<proteinExistence type="predicted"/>
<keyword evidence="3" id="KW-1185">Reference proteome</keyword>
<evidence type="ECO:0000256" key="1">
    <source>
        <dbReference type="SAM" id="MobiDB-lite"/>
    </source>
</evidence>
<name>A0A164GYT5_9CRUS</name>
<evidence type="ECO:0000313" key="3">
    <source>
        <dbReference type="Proteomes" id="UP000076858"/>
    </source>
</evidence>
<evidence type="ECO:0000313" key="2">
    <source>
        <dbReference type="EMBL" id="KZR99514.1"/>
    </source>
</evidence>
<reference evidence="2 3" key="1">
    <citation type="submission" date="2016-03" db="EMBL/GenBank/DDBJ databases">
        <title>EvidentialGene: Evidence-directed Construction of Genes on Genomes.</title>
        <authorList>
            <person name="Gilbert D.G."/>
            <person name="Choi J.-H."/>
            <person name="Mockaitis K."/>
            <person name="Colbourne J."/>
            <person name="Pfrender M."/>
        </authorList>
    </citation>
    <scope>NUCLEOTIDE SEQUENCE [LARGE SCALE GENOMIC DNA]</scope>
    <source>
        <strain evidence="2 3">Xinb3</strain>
        <tissue evidence="2">Complete organism</tissue>
    </source>
</reference>
<protein>
    <submittedName>
        <fullName evidence="2">Uncharacterized protein</fullName>
    </submittedName>
</protein>
<dbReference type="EMBL" id="LRGB01013427">
    <property type="protein sequence ID" value="KZR99514.1"/>
    <property type="molecule type" value="Genomic_DNA"/>
</dbReference>
<dbReference type="AlphaFoldDB" id="A0A164GYT5"/>
<sequence length="119" mass="12860">MAASEKTIKRKALVDRIENVSGSKTKHTYYKSHSQTNNETEAESKQDHEEETTIINQDTGSAASPDGIDSSHALERHAVGGVPRMDTTINIDSVISSSVQLDTSVHLRPTTNLLKSGGV</sequence>
<feature type="compositionally biased region" description="Polar residues" evidence="1">
    <location>
        <begin position="53"/>
        <end position="62"/>
    </location>
</feature>
<comment type="caution">
    <text evidence="2">The sequence shown here is derived from an EMBL/GenBank/DDBJ whole genome shotgun (WGS) entry which is preliminary data.</text>
</comment>
<dbReference type="Proteomes" id="UP000076858">
    <property type="component" value="Unassembled WGS sequence"/>
</dbReference>
<organism evidence="2 3">
    <name type="scientific">Daphnia magna</name>
    <dbReference type="NCBI Taxonomy" id="35525"/>
    <lineage>
        <taxon>Eukaryota</taxon>
        <taxon>Metazoa</taxon>
        <taxon>Ecdysozoa</taxon>
        <taxon>Arthropoda</taxon>
        <taxon>Crustacea</taxon>
        <taxon>Branchiopoda</taxon>
        <taxon>Diplostraca</taxon>
        <taxon>Cladocera</taxon>
        <taxon>Anomopoda</taxon>
        <taxon>Daphniidae</taxon>
        <taxon>Daphnia</taxon>
    </lineage>
</organism>